<organism evidence="2 3">
    <name type="scientific">Mycolicibacterium tokaiense</name>
    <dbReference type="NCBI Taxonomy" id="39695"/>
    <lineage>
        <taxon>Bacteria</taxon>
        <taxon>Bacillati</taxon>
        <taxon>Actinomycetota</taxon>
        <taxon>Actinomycetes</taxon>
        <taxon>Mycobacteriales</taxon>
        <taxon>Mycobacteriaceae</taxon>
        <taxon>Mycolicibacterium</taxon>
    </lineage>
</organism>
<evidence type="ECO:0000313" key="2">
    <source>
        <dbReference type="EMBL" id="STZ62557.1"/>
    </source>
</evidence>
<dbReference type="RefSeq" id="WP_232067981.1">
    <property type="nucleotide sequence ID" value="NZ_AP022600.1"/>
</dbReference>
<dbReference type="AlphaFoldDB" id="A0A378TQS5"/>
<keyword evidence="3" id="KW-1185">Reference proteome</keyword>
<dbReference type="Proteomes" id="UP000254978">
    <property type="component" value="Unassembled WGS sequence"/>
</dbReference>
<evidence type="ECO:0000313" key="3">
    <source>
        <dbReference type="Proteomes" id="UP000254978"/>
    </source>
</evidence>
<dbReference type="EMBL" id="UGQT01000001">
    <property type="protein sequence ID" value="STZ62557.1"/>
    <property type="molecule type" value="Genomic_DNA"/>
</dbReference>
<gene>
    <name evidence="2" type="ORF">NCTC10821_06126</name>
</gene>
<dbReference type="InterPro" id="IPR003615">
    <property type="entry name" value="HNH_nuc"/>
</dbReference>
<name>A0A378TQS5_9MYCO</name>
<reference evidence="2 3" key="1">
    <citation type="submission" date="2018-06" db="EMBL/GenBank/DDBJ databases">
        <authorList>
            <consortium name="Pathogen Informatics"/>
            <person name="Doyle S."/>
        </authorList>
    </citation>
    <scope>NUCLEOTIDE SEQUENCE [LARGE SCALE GENOMIC DNA]</scope>
    <source>
        <strain evidence="2 3">NCTC10821</strain>
    </source>
</reference>
<evidence type="ECO:0000259" key="1">
    <source>
        <dbReference type="Pfam" id="PF13391"/>
    </source>
</evidence>
<proteinExistence type="predicted"/>
<sequence>MYLIDEEAEQDQFVLALTPDQVDVDLDSPMEGALKRYLLAETKRRLHQPLFASRVMLAYEVRCAVCALKHRELLDAAHILPDSEPLGLPVVPNGLALCKIHHAAYDQNILGIRPDLTIEIHHRLLDEIDGPMLRHGLQHHHEQPLMHIPKRRADRPDPERLAVRFARFSAA</sequence>
<protein>
    <recommendedName>
        <fullName evidence="1">HNH nuclease domain-containing protein</fullName>
    </recommendedName>
</protein>
<feature type="domain" description="HNH nuclease" evidence="1">
    <location>
        <begin position="63"/>
        <end position="112"/>
    </location>
</feature>
<accession>A0A378TQS5</accession>
<dbReference type="Pfam" id="PF13391">
    <property type="entry name" value="HNH_2"/>
    <property type="match status" value="1"/>
</dbReference>